<reference evidence="2" key="1">
    <citation type="journal article" date="2023" name="Mol. Phylogenet. Evol.">
        <title>Genome-scale phylogeny and comparative genomics of the fungal order Sordariales.</title>
        <authorList>
            <person name="Hensen N."/>
            <person name="Bonometti L."/>
            <person name="Westerberg I."/>
            <person name="Brannstrom I.O."/>
            <person name="Guillou S."/>
            <person name="Cros-Aarteil S."/>
            <person name="Calhoun S."/>
            <person name="Haridas S."/>
            <person name="Kuo A."/>
            <person name="Mondo S."/>
            <person name="Pangilinan J."/>
            <person name="Riley R."/>
            <person name="LaButti K."/>
            <person name="Andreopoulos B."/>
            <person name="Lipzen A."/>
            <person name="Chen C."/>
            <person name="Yan M."/>
            <person name="Daum C."/>
            <person name="Ng V."/>
            <person name="Clum A."/>
            <person name="Steindorff A."/>
            <person name="Ohm R.A."/>
            <person name="Martin F."/>
            <person name="Silar P."/>
            <person name="Natvig D.O."/>
            <person name="Lalanne C."/>
            <person name="Gautier V."/>
            <person name="Ament-Velasquez S.L."/>
            <person name="Kruys A."/>
            <person name="Hutchinson M.I."/>
            <person name="Powell A.J."/>
            <person name="Barry K."/>
            <person name="Miller A.N."/>
            <person name="Grigoriev I.V."/>
            <person name="Debuchy R."/>
            <person name="Gladieux P."/>
            <person name="Hiltunen Thoren M."/>
            <person name="Johannesson H."/>
        </authorList>
    </citation>
    <scope>NUCLEOTIDE SEQUENCE</scope>
    <source>
        <strain evidence="2">CBS 315.58</strain>
    </source>
</reference>
<feature type="non-terminal residue" evidence="2">
    <location>
        <position position="1246"/>
    </location>
</feature>
<organism evidence="2 3">
    <name type="scientific">Triangularia verruculosa</name>
    <dbReference type="NCBI Taxonomy" id="2587418"/>
    <lineage>
        <taxon>Eukaryota</taxon>
        <taxon>Fungi</taxon>
        <taxon>Dikarya</taxon>
        <taxon>Ascomycota</taxon>
        <taxon>Pezizomycotina</taxon>
        <taxon>Sordariomycetes</taxon>
        <taxon>Sordariomycetidae</taxon>
        <taxon>Sordariales</taxon>
        <taxon>Podosporaceae</taxon>
        <taxon>Triangularia</taxon>
    </lineage>
</organism>
<accession>A0AAN6XLE9</accession>
<dbReference type="AlphaFoldDB" id="A0AAN6XLE9"/>
<feature type="compositionally biased region" description="Low complexity" evidence="1">
    <location>
        <begin position="115"/>
        <end position="129"/>
    </location>
</feature>
<comment type="caution">
    <text evidence="2">The sequence shown here is derived from an EMBL/GenBank/DDBJ whole genome shotgun (WGS) entry which is preliminary data.</text>
</comment>
<gene>
    <name evidence="2" type="ORF">QBC40DRAFT_196222</name>
</gene>
<protein>
    <submittedName>
        <fullName evidence="2">Uncharacterized protein</fullName>
    </submittedName>
</protein>
<dbReference type="EMBL" id="MU863897">
    <property type="protein sequence ID" value="KAK4202496.1"/>
    <property type="molecule type" value="Genomic_DNA"/>
</dbReference>
<dbReference type="Proteomes" id="UP001303160">
    <property type="component" value="Unassembled WGS sequence"/>
</dbReference>
<feature type="region of interest" description="Disordered" evidence="1">
    <location>
        <begin position="115"/>
        <end position="202"/>
    </location>
</feature>
<sequence length="1246" mass="140964">MASTNPGDQQPPAGGRELDVDLLNYLAAYAEDPTCPPRFRTWCNDYILSSWPNFEELSAGASLEEQQAWQDQYEAKWRMYLDWCEGLLKNAELEKFGLPQEVLDTVGQYVVLDEGTGTSSTAPATKTPTQAPRFGPTPPTGNTASKPGTRVHFVDSTKTGAEGTTRPASVHLPPTPDTSGKTQDKPPEESGVGTAEADIPIDTDGPDFIKPSYSQFDVVLKPLAIHLGIIISFLDNASSQDTSFSQQLSDVVDYLQWLASGNDRRNQLNKASAYAKLLYAIAVDKVNKHVKQEQHRAVVTPVVFTDMPVRFDATRSSRLNYATNFHDFPLPSKRGVPDKSHLLPYSITPSPEKKPIQGKLLENPEHYKELLADERKIWTPYSNDLSKLDGLEIPTGLSKEELENNLAAIESDAYVQYMRTQGPSTVWATGDPIGWTIQKKDESGEYQTYISTGKDPVTGEEQLQPVNLKDPKDWASARGVRRAGLQLMLRNYRSNENDFVYFDSDSNGQRFRRLVLPVSVATLRQVMEKADGRQWLPPSLFDNRTLVWNHYEPFAYTDRFRVYTETVRSLKKQAYRTAEDRHLLEKTWIKLPKNIVHGGPFIWRGLSAAEQEEEDLLKQCLAVRDYLAVCWNKAPRPLLAKMVQLLTYTVPPGTEEFPGPETFGHVGQIIFDDSEYIHTTDREGKRQQSGYRYINDEDIRWLKFLGSGSVNKKSWTGKIFPNTPKTTYRLFHIFAKRVLRLLDDPNPDGILYSSASVVTVEDLLKVINVGANGKAAVNKYEFSVYEACQHLDRLDQTGHIDFQLDQACYGRVRRPIHDFYPEHRITFDSGGDKRASLRSFEKNIFPKSVRRWVDICLNPHTGQTNAAPAVTNAVDNFYRALAYRLGFTIFHLGNSALARRKEDLQSKRNAIPYAYLQDSIKKFNAIYESALSSLLRTRPNLPAPYGDTWKDIRSLVQDVELLDGGHADHSTDPLISRRAHLADNDSALVHLRSKIITEVGANHALLAPARAKKVVDPAIGGVKTILTRGVSWKFGSLAVRQEGWRRQYFSVNRWPLTYQSEEAANKIKADKYFIDGVDPKQTFDYQAADPIHAFFQREKLRPYVTETIKFRDGPAIFPVGDTKHQRRAVQNHMTALVYEAIGLDGANLEGTFKSKLKNFFTLGGLLAGKGKVTDLELEDKYGKLPNITPERVPRSWDSYVLVEKQLTKRKRKVDEILAERTQEEEEQAMARFKRRKVDDDIVGTRM</sequence>
<evidence type="ECO:0000313" key="3">
    <source>
        <dbReference type="Proteomes" id="UP001303160"/>
    </source>
</evidence>
<evidence type="ECO:0000313" key="2">
    <source>
        <dbReference type="EMBL" id="KAK4202496.1"/>
    </source>
</evidence>
<evidence type="ECO:0000256" key="1">
    <source>
        <dbReference type="SAM" id="MobiDB-lite"/>
    </source>
</evidence>
<name>A0AAN6XLE9_9PEZI</name>
<keyword evidence="3" id="KW-1185">Reference proteome</keyword>
<proteinExistence type="predicted"/>
<reference evidence="2" key="2">
    <citation type="submission" date="2023-05" db="EMBL/GenBank/DDBJ databases">
        <authorList>
            <consortium name="Lawrence Berkeley National Laboratory"/>
            <person name="Steindorff A."/>
            <person name="Hensen N."/>
            <person name="Bonometti L."/>
            <person name="Westerberg I."/>
            <person name="Brannstrom I.O."/>
            <person name="Guillou S."/>
            <person name="Cros-Aarteil S."/>
            <person name="Calhoun S."/>
            <person name="Haridas S."/>
            <person name="Kuo A."/>
            <person name="Mondo S."/>
            <person name="Pangilinan J."/>
            <person name="Riley R."/>
            <person name="Labutti K."/>
            <person name="Andreopoulos B."/>
            <person name="Lipzen A."/>
            <person name="Chen C."/>
            <person name="Yanf M."/>
            <person name="Daum C."/>
            <person name="Ng V."/>
            <person name="Clum A."/>
            <person name="Ohm R."/>
            <person name="Martin F."/>
            <person name="Silar P."/>
            <person name="Natvig D."/>
            <person name="Lalanne C."/>
            <person name="Gautier V."/>
            <person name="Ament-Velasquez S.L."/>
            <person name="Kruys A."/>
            <person name="Hutchinson M.I."/>
            <person name="Powell A.J."/>
            <person name="Barry K."/>
            <person name="Miller A.N."/>
            <person name="Grigoriev I.V."/>
            <person name="Debuchy R."/>
            <person name="Gladieux P."/>
            <person name="Thoren M.H."/>
            <person name="Johannesson H."/>
        </authorList>
    </citation>
    <scope>NUCLEOTIDE SEQUENCE</scope>
    <source>
        <strain evidence="2">CBS 315.58</strain>
    </source>
</reference>